<dbReference type="RefSeq" id="WP_038877686.1">
    <property type="nucleotide sequence ID" value="NZ_CABMHU010000140.1"/>
</dbReference>
<evidence type="ECO:0000313" key="10">
    <source>
        <dbReference type="Proteomes" id="UP000245399"/>
    </source>
</evidence>
<evidence type="ECO:0000313" key="7">
    <source>
        <dbReference type="EMBL" id="PYA73754.1"/>
    </source>
</evidence>
<evidence type="ECO:0000313" key="8">
    <source>
        <dbReference type="Proteomes" id="UP000030378"/>
    </source>
</evidence>
<dbReference type="Proteomes" id="UP000247823">
    <property type="component" value="Unassembled WGS sequence"/>
</dbReference>
<organism evidence="5 9">
    <name type="scientific">Serratia marcescens</name>
    <dbReference type="NCBI Taxonomy" id="615"/>
    <lineage>
        <taxon>Bacteria</taxon>
        <taxon>Pseudomonadati</taxon>
        <taxon>Pseudomonadota</taxon>
        <taxon>Gammaproteobacteria</taxon>
        <taxon>Enterobacterales</taxon>
        <taxon>Yersiniaceae</taxon>
        <taxon>Serratia</taxon>
    </lineage>
</organism>
<evidence type="ECO:0000313" key="3">
    <source>
        <dbReference type="EMBL" id="AWL66887.1"/>
    </source>
</evidence>
<dbReference type="GO" id="GO:0008514">
    <property type="term" value="F:organic anion transmembrane transporter activity"/>
    <property type="evidence" value="ECO:0007669"/>
    <property type="project" value="InterPro"/>
</dbReference>
<dbReference type="InterPro" id="IPR004679">
    <property type="entry name" value="2-OHcarboxylate_transport"/>
</dbReference>
<feature type="transmembrane region" description="Helical" evidence="2">
    <location>
        <begin position="149"/>
        <end position="169"/>
    </location>
</feature>
<reference evidence="7 11" key="7">
    <citation type="submission" date="2018-06" db="EMBL/GenBank/DDBJ databases">
        <title>Serratia marcescens genome sequencing and assembly.</title>
        <authorList>
            <person name="Martins R.C.R."/>
            <person name="Perdigao-Neto L.V."/>
            <person name="Costa S.F."/>
            <person name="Levin A.S.S."/>
        </authorList>
    </citation>
    <scope>NUCLEOTIDE SEQUENCE [LARGE SCALE GENOMIC DNA]</scope>
    <source>
        <strain evidence="7 11">1283</strain>
    </source>
</reference>
<feature type="transmembrane region" description="Helical" evidence="2">
    <location>
        <begin position="123"/>
        <end position="143"/>
    </location>
</feature>
<dbReference type="GO" id="GO:0005886">
    <property type="term" value="C:plasma membrane"/>
    <property type="evidence" value="ECO:0007669"/>
    <property type="project" value="UniProtKB-UniRule"/>
</dbReference>
<dbReference type="EMBL" id="QJQB01000061">
    <property type="protein sequence ID" value="PYA73754.1"/>
    <property type="molecule type" value="Genomic_DNA"/>
</dbReference>
<evidence type="ECO:0000313" key="4">
    <source>
        <dbReference type="EMBL" id="MDX7081950.1"/>
    </source>
</evidence>
<keyword evidence="1 2" id="KW-0472">Membrane</keyword>
<dbReference type="Proteomes" id="UP000030378">
    <property type="component" value="Unassembled WGS sequence"/>
</dbReference>
<keyword evidence="1" id="KW-0769">Symport</keyword>
<keyword evidence="1" id="KW-0813">Transport</keyword>
<feature type="transmembrane region" description="Helical" evidence="2">
    <location>
        <begin position="300"/>
        <end position="318"/>
    </location>
</feature>
<dbReference type="Proteomes" id="UP000245399">
    <property type="component" value="Chromosome"/>
</dbReference>
<feature type="transmembrane region" description="Helical" evidence="2">
    <location>
        <begin position="86"/>
        <end position="103"/>
    </location>
</feature>
<reference evidence="11" key="6">
    <citation type="submission" date="2018-06" db="EMBL/GenBank/DDBJ databases">
        <title>Serratia marcescens genome sequencing and assembly.</title>
        <authorList>
            <person name="Martins R.C."/>
            <person name="Perdigao-Neto L.V."/>
            <person name="Costa S.F."/>
            <person name="Levin A.S.S."/>
        </authorList>
    </citation>
    <scope>NUCLEOTIDE SEQUENCE [LARGE SCALE GENOMIC DNA]</scope>
    <source>
        <strain evidence="11">1283</strain>
    </source>
</reference>
<keyword evidence="2" id="KW-0812">Transmembrane</keyword>
<dbReference type="EMBL" id="CP029449">
    <property type="protein sequence ID" value="AWL66887.1"/>
    <property type="molecule type" value="Genomic_DNA"/>
</dbReference>
<dbReference type="Proteomes" id="UP000050489">
    <property type="component" value="Unassembled WGS sequence"/>
</dbReference>
<feature type="transmembrane region" description="Helical" evidence="2">
    <location>
        <begin position="426"/>
        <end position="446"/>
    </location>
</feature>
<feature type="transmembrane region" description="Helical" evidence="2">
    <location>
        <begin position="357"/>
        <end position="383"/>
    </location>
</feature>
<reference evidence="8" key="3">
    <citation type="submission" date="2017-12" db="EMBL/GenBank/DDBJ databases">
        <title>FDA dAtabase for Regulatory Grade micrObial Sequences (FDA-ARGOS): Supporting development and validation of Infectious Disease Dx tests.</title>
        <authorList>
            <person name="Campos J."/>
            <person name="Goldberg B."/>
            <person name="Tallon L."/>
            <person name="Sadzewicz L."/>
            <person name="Sengamalay N."/>
            <person name="Ott S."/>
            <person name="Godinez A."/>
            <person name="Nagaraj S."/>
            <person name="Vavikolanu K."/>
            <person name="Vyas G."/>
            <person name="Nadendla S."/>
            <person name="Aluvathingal J."/>
            <person name="Geyer C."/>
            <person name="Nandy P."/>
            <person name="Hobson J."/>
            <person name="Sichtig H."/>
        </authorList>
    </citation>
    <scope>NUCLEOTIDE SEQUENCE [LARGE SCALE GENOMIC DNA]</scope>
    <source>
        <strain evidence="8">FDAARGOS_79</strain>
    </source>
</reference>
<dbReference type="Pfam" id="PF03390">
    <property type="entry name" value="2HCT"/>
    <property type="match status" value="1"/>
</dbReference>
<feature type="transmembrane region" description="Helical" evidence="2">
    <location>
        <begin position="31"/>
        <end position="52"/>
    </location>
</feature>
<keyword evidence="2" id="KW-1133">Transmembrane helix</keyword>
<dbReference type="EMBL" id="LJEX02000092">
    <property type="protein sequence ID" value="OCO85343.1"/>
    <property type="molecule type" value="Genomic_DNA"/>
</dbReference>
<comment type="similarity">
    <text evidence="1">Belongs to the 2-hydroxycarboxylate transporter (2-HCT) (TC 2.A.24) family.</text>
</comment>
<reference evidence="7" key="8">
    <citation type="submission" date="2018-06" db="EMBL/GenBank/DDBJ databases">
        <authorList>
            <person name="Martins R.C."/>
            <person name="Perdigao-Neto L.V."/>
            <person name="Costa S.F."/>
            <person name="Levin A.S.S."/>
        </authorList>
    </citation>
    <scope>NUCLEOTIDE SEQUENCE</scope>
    <source>
        <strain evidence="7">1283</strain>
    </source>
</reference>
<gene>
    <name evidence="5" type="ORF">AN695_0202335</name>
    <name evidence="3" type="ORF">DKC05_03990</name>
    <name evidence="7" type="ORF">DMW51_03270</name>
    <name evidence="6" type="ORF">MC70_012730</name>
    <name evidence="4" type="ORF">SJ435_06090</name>
</gene>
<dbReference type="AlphaFoldDB" id="A0A0A5NNW3"/>
<evidence type="ECO:0000313" key="6">
    <source>
        <dbReference type="EMBL" id="PNO70815.1"/>
    </source>
</evidence>
<feature type="transmembrane region" description="Helical" evidence="2">
    <location>
        <begin position="276"/>
        <end position="294"/>
    </location>
</feature>
<accession>A0A0A5NNW3</accession>
<feature type="transmembrane region" description="Helical" evidence="2">
    <location>
        <begin position="181"/>
        <end position="207"/>
    </location>
</feature>
<dbReference type="EMBL" id="JTBC02000002">
    <property type="protein sequence ID" value="PNO70815.1"/>
    <property type="molecule type" value="Genomic_DNA"/>
</dbReference>
<dbReference type="GO" id="GO:0015293">
    <property type="term" value="F:symporter activity"/>
    <property type="evidence" value="ECO:0007669"/>
    <property type="project" value="UniProtKB-UniRule"/>
</dbReference>
<dbReference type="Proteomes" id="UP001275057">
    <property type="component" value="Unassembled WGS sequence"/>
</dbReference>
<evidence type="ECO:0000256" key="2">
    <source>
        <dbReference type="SAM" id="Phobius"/>
    </source>
</evidence>
<dbReference type="PIRSF" id="PIRSF005348">
    <property type="entry name" value="YxkH"/>
    <property type="match status" value="1"/>
</dbReference>
<reference evidence="3 10" key="5">
    <citation type="submission" date="2018-05" db="EMBL/GenBank/DDBJ databases">
        <title>Klebsiella quasipneumonaiae provides a window into carbapenemase gene transfer, plasmid rearrangements and nosocomial acquisition from the hospital environment.</title>
        <authorList>
            <person name="Mathers A.J."/>
            <person name="Vegesana K."/>
            <person name="Stoesser N."/>
            <person name="Crook D."/>
            <person name="Vaughan A."/>
            <person name="Barry K."/>
            <person name="Parikh H."/>
            <person name="Sebra R."/>
            <person name="Kotay S."/>
            <person name="Walker A.S."/>
            <person name="Sheppard A.E."/>
        </authorList>
    </citation>
    <scope>NUCLEOTIDE SEQUENCE [LARGE SCALE GENOMIC DNA]</scope>
    <source>
        <strain evidence="3 10">CAV1761</strain>
    </source>
</reference>
<evidence type="ECO:0000313" key="11">
    <source>
        <dbReference type="Proteomes" id="UP000247823"/>
    </source>
</evidence>
<proteinExistence type="inferred from homology"/>
<feature type="transmembrane region" description="Helical" evidence="2">
    <location>
        <begin position="59"/>
        <end position="80"/>
    </location>
</feature>
<evidence type="ECO:0000313" key="9">
    <source>
        <dbReference type="Proteomes" id="UP000050489"/>
    </source>
</evidence>
<feature type="transmembrane region" description="Helical" evidence="2">
    <location>
        <begin position="219"/>
        <end position="238"/>
    </location>
</feature>
<reference evidence="5" key="2">
    <citation type="journal article" date="2017" name="PLoS ONE">
        <title>Genomic and phenotypic characterisation of fluoroquinolone resistance mechanisms in Enterobacteriaceae in Durban, South Africa.</title>
        <authorList>
            <person name="Osei Sekyere J."/>
            <person name="Amoako D.G."/>
        </authorList>
    </citation>
    <scope>NUCLEOTIDE SEQUENCE</scope>
    <source>
        <strain evidence="5">945174350</strain>
    </source>
</reference>
<sequence length="447" mass="47002">MKQINAELACDKNTASSESSGLINQLRQIDIGAVPIALFITICAIVAISAYANFLPKNMIGGLAVIMTLGFALAQLGKSIPVLRDIGGPAILCLMVPSVLVYFNVFQPNVMGTVHLLMKDANLLYFVIASLVVGSILGMNRVILIQGMIRMFVPLVVGTVTAVITGLLVGKLFGFTFYHTFFFIIVPIIGGGIGEGILPLSLAYSAILGATPDVYVAQLAPAAVLGNIFAIVTAGVLARIGMQRKALSGDGMLIRSAQENAMFAIKEQSGNVDFQLMGGGLLVICAFFIVGGLFEHIVHIPGPVLMILFAVLCKYCRVIPASMETGAHSFYKFVSTALVWPLMIGLGMLYVPLESVVAVFSVGYVVVCGSVVLSMGLVSFLIAPYLKMFPVEAAIVTCCHSGLGGTGDVAILSASNRMGLMPFAQIATRIGGASTVIGATLLLGWLV</sequence>
<name>A0A0A5NNW3_SERMA</name>
<dbReference type="PANTHER" id="PTHR40033">
    <property type="entry name" value="NA(+)-MALATE SYMPORTER"/>
    <property type="match status" value="1"/>
</dbReference>
<evidence type="ECO:0000313" key="12">
    <source>
        <dbReference type="Proteomes" id="UP001275057"/>
    </source>
</evidence>
<reference evidence="9" key="1">
    <citation type="submission" date="2016-04" db="EMBL/GenBank/DDBJ databases">
        <authorList>
            <person name="Osei Sekyere J."/>
            <person name="Sivertsen A."/>
            <person name="Pedersen A.T."/>
            <person name="Sundsfjord A."/>
        </authorList>
    </citation>
    <scope>NUCLEOTIDE SEQUENCE [LARGE SCALE GENOMIC DNA]</scope>
    <source>
        <strain evidence="9">945174350</strain>
    </source>
</reference>
<feature type="transmembrane region" description="Helical" evidence="2">
    <location>
        <begin position="330"/>
        <end position="351"/>
    </location>
</feature>
<keyword evidence="11" id="KW-1185">Reference proteome</keyword>
<reference evidence="6" key="4">
    <citation type="submission" date="2017-12" db="EMBL/GenBank/DDBJ databases">
        <title>FDA dAtabase for Regulatory Grade micrObial Sequences (FDA-ARGOS): Supporting development and validation of Infectious Disease Dx tests.</title>
        <authorList>
            <person name="Campos J."/>
            <person name="Goldberg B."/>
            <person name="Tallon L.J."/>
            <person name="Sadzewicz L."/>
            <person name="Sengamalay N."/>
            <person name="Ott S."/>
            <person name="Godinez A."/>
            <person name="Nagaraj S."/>
            <person name="Vavikolanu K."/>
            <person name="Vyas G."/>
            <person name="Nadendla S."/>
            <person name="Aluvathingal J."/>
            <person name="Geyer C."/>
            <person name="Nandy P."/>
            <person name="Hobson J."/>
            <person name="Sichtig H."/>
        </authorList>
    </citation>
    <scope>NUCLEOTIDE SEQUENCE</scope>
    <source>
        <strain evidence="6">FDAARGOS_79</strain>
    </source>
</reference>
<protein>
    <submittedName>
        <fullName evidence="4">2-hydroxycarboxylate transporter family protein</fullName>
    </submittedName>
    <submittedName>
        <fullName evidence="5">Malate permease</fullName>
    </submittedName>
</protein>
<evidence type="ECO:0000313" key="5">
    <source>
        <dbReference type="EMBL" id="OCO85343.1"/>
    </source>
</evidence>
<reference evidence="4 12" key="9">
    <citation type="submission" date="2023-11" db="EMBL/GenBank/DDBJ databases">
        <title>Detection of rare carbapenemases in Enterobacterales - comparison of two colorimetric and two CIM-based carbapenemase assays.</title>
        <authorList>
            <person name="Schaffarczyk L."/>
            <person name="Noster J."/>
            <person name="Stelzer Y."/>
            <person name="Sattler J."/>
            <person name="Gatermann S."/>
            <person name="Hamprecht A."/>
        </authorList>
    </citation>
    <scope>NUCLEOTIDE SEQUENCE [LARGE SCALE GENOMIC DNA]</scope>
    <source>
        <strain evidence="4 12">CIM-Carb-136</strain>
    </source>
</reference>
<evidence type="ECO:0000256" key="1">
    <source>
        <dbReference type="PIRNR" id="PIRNR005348"/>
    </source>
</evidence>
<dbReference type="EMBL" id="JAXABG010000003">
    <property type="protein sequence ID" value="MDX7081950.1"/>
    <property type="molecule type" value="Genomic_DNA"/>
</dbReference>
<dbReference type="PANTHER" id="PTHR40033:SF1">
    <property type="entry name" value="CITRATE-SODIUM SYMPORTER"/>
    <property type="match status" value="1"/>
</dbReference>